<keyword evidence="1 5" id="KW-0436">Ligase</keyword>
<dbReference type="InterPro" id="IPR004101">
    <property type="entry name" value="Mur_ligase_C"/>
</dbReference>
<accession>A0ABV1W1U7</accession>
<dbReference type="GO" id="GO:0016874">
    <property type="term" value="F:ligase activity"/>
    <property type="evidence" value="ECO:0007669"/>
    <property type="project" value="UniProtKB-KW"/>
</dbReference>
<keyword evidence="2" id="KW-0547">Nucleotide-binding</keyword>
<name>A0ABV1W1U7_9ACTN</name>
<organism evidence="5 6">
    <name type="scientific">Streptomyces carpinensis</name>
    <dbReference type="NCBI Taxonomy" id="66369"/>
    <lineage>
        <taxon>Bacteria</taxon>
        <taxon>Bacillati</taxon>
        <taxon>Actinomycetota</taxon>
        <taxon>Actinomycetes</taxon>
        <taxon>Kitasatosporales</taxon>
        <taxon>Streptomycetaceae</taxon>
        <taxon>Streptomyces</taxon>
    </lineage>
</organism>
<dbReference type="Proteomes" id="UP001458415">
    <property type="component" value="Unassembled WGS sequence"/>
</dbReference>
<dbReference type="PANTHER" id="PTHR43024">
    <property type="entry name" value="UDP-N-ACETYLMURAMOYL-TRIPEPTIDE--D-ALANYL-D-ALANINE LIGASE"/>
    <property type="match status" value="1"/>
</dbReference>
<evidence type="ECO:0000256" key="2">
    <source>
        <dbReference type="ARBA" id="ARBA00022741"/>
    </source>
</evidence>
<keyword evidence="6" id="KW-1185">Reference proteome</keyword>
<feature type="domain" description="Mur ligase C-terminal" evidence="4">
    <location>
        <begin position="5"/>
        <end position="102"/>
    </location>
</feature>
<evidence type="ECO:0000313" key="6">
    <source>
        <dbReference type="Proteomes" id="UP001458415"/>
    </source>
</evidence>
<protein>
    <submittedName>
        <fullName evidence="5">UDP-N-acetylmuramoylalanyl-D-glutamate--2, 6-diaminopimelate ligase</fullName>
    </submittedName>
</protein>
<dbReference type="EMBL" id="JBEPCU010000199">
    <property type="protein sequence ID" value="MER6978150.1"/>
    <property type="molecule type" value="Genomic_DNA"/>
</dbReference>
<dbReference type="InterPro" id="IPR036615">
    <property type="entry name" value="Mur_ligase_C_dom_sf"/>
</dbReference>
<evidence type="ECO:0000256" key="1">
    <source>
        <dbReference type="ARBA" id="ARBA00022598"/>
    </source>
</evidence>
<sequence>MAEQTTVQAANSEPLARRIAVLGEMLELGDEAARAHWELGQTAGELGIDIVIAVGDAMAKQVALGAADAGVEAAIVRDNETATALLDKLLQPGDVVLIKGSRGGMRWQIAQALTGQEITGILS</sequence>
<dbReference type="PANTHER" id="PTHR43024:SF1">
    <property type="entry name" value="UDP-N-ACETYLMURAMOYL-TRIPEPTIDE--D-ALANYL-D-ALANINE LIGASE"/>
    <property type="match status" value="1"/>
</dbReference>
<evidence type="ECO:0000313" key="5">
    <source>
        <dbReference type="EMBL" id="MER6978150.1"/>
    </source>
</evidence>
<reference evidence="5 6" key="1">
    <citation type="submission" date="2024-06" db="EMBL/GenBank/DDBJ databases">
        <title>The Natural Products Discovery Center: Release of the First 8490 Sequenced Strains for Exploring Actinobacteria Biosynthetic Diversity.</title>
        <authorList>
            <person name="Kalkreuter E."/>
            <person name="Kautsar S.A."/>
            <person name="Yang D."/>
            <person name="Bader C.D."/>
            <person name="Teijaro C.N."/>
            <person name="Fluegel L."/>
            <person name="Davis C.M."/>
            <person name="Simpson J.R."/>
            <person name="Lauterbach L."/>
            <person name="Steele A.D."/>
            <person name="Gui C."/>
            <person name="Meng S."/>
            <person name="Li G."/>
            <person name="Viehrig K."/>
            <person name="Ye F."/>
            <person name="Su P."/>
            <person name="Kiefer A.F."/>
            <person name="Nichols A."/>
            <person name="Cepeda A.J."/>
            <person name="Yan W."/>
            <person name="Fan B."/>
            <person name="Jiang Y."/>
            <person name="Adhikari A."/>
            <person name="Zheng C.-J."/>
            <person name="Schuster L."/>
            <person name="Cowan T.M."/>
            <person name="Smanski M.J."/>
            <person name="Chevrette M.G."/>
            <person name="De Carvalho L.P.S."/>
            <person name="Shen B."/>
        </authorList>
    </citation>
    <scope>NUCLEOTIDE SEQUENCE [LARGE SCALE GENOMIC DNA]</scope>
    <source>
        <strain evidence="5 6">NPDC000634</strain>
    </source>
</reference>
<dbReference type="SUPFAM" id="SSF53244">
    <property type="entry name" value="MurD-like peptide ligases, peptide-binding domain"/>
    <property type="match status" value="1"/>
</dbReference>
<evidence type="ECO:0000256" key="3">
    <source>
        <dbReference type="ARBA" id="ARBA00022840"/>
    </source>
</evidence>
<keyword evidence="3" id="KW-0067">ATP-binding</keyword>
<dbReference type="InterPro" id="IPR051046">
    <property type="entry name" value="MurCDEF_CellWall_CoF430Synth"/>
</dbReference>
<dbReference type="RefSeq" id="WP_244216965.1">
    <property type="nucleotide sequence ID" value="NZ_MUBM01000026.1"/>
</dbReference>
<dbReference type="Pfam" id="PF02875">
    <property type="entry name" value="Mur_ligase_C"/>
    <property type="match status" value="1"/>
</dbReference>
<proteinExistence type="predicted"/>
<gene>
    <name evidence="5" type="ORF">ABT317_14325</name>
</gene>
<comment type="caution">
    <text evidence="5">The sequence shown here is derived from an EMBL/GenBank/DDBJ whole genome shotgun (WGS) entry which is preliminary data.</text>
</comment>
<evidence type="ECO:0000259" key="4">
    <source>
        <dbReference type="Pfam" id="PF02875"/>
    </source>
</evidence>
<dbReference type="Gene3D" id="3.90.190.20">
    <property type="entry name" value="Mur ligase, C-terminal domain"/>
    <property type="match status" value="1"/>
</dbReference>